<keyword evidence="3" id="KW-1185">Reference proteome</keyword>
<feature type="transmembrane region" description="Helical" evidence="1">
    <location>
        <begin position="31"/>
        <end position="54"/>
    </location>
</feature>
<comment type="caution">
    <text evidence="2">The sequence shown here is derived from an EMBL/GenBank/DDBJ whole genome shotgun (WGS) entry which is preliminary data.</text>
</comment>
<evidence type="ECO:0000313" key="3">
    <source>
        <dbReference type="Proteomes" id="UP000530514"/>
    </source>
</evidence>
<dbReference type="AlphaFoldDB" id="A0A7W2AJ44"/>
<keyword evidence="1" id="KW-0472">Membrane</keyword>
<reference evidence="2 3" key="1">
    <citation type="submission" date="2020-07" db="EMBL/GenBank/DDBJ databases">
        <authorList>
            <person name="Feng H."/>
        </authorList>
    </citation>
    <scope>NUCLEOTIDE SEQUENCE [LARGE SCALE GENOMIC DNA]</scope>
    <source>
        <strain evidence="3">s-11</strain>
    </source>
</reference>
<accession>A0A7W2AJ44</accession>
<keyword evidence="1" id="KW-1133">Transmembrane helix</keyword>
<protein>
    <submittedName>
        <fullName evidence="2">Uncharacterized protein</fullName>
    </submittedName>
</protein>
<keyword evidence="1" id="KW-0812">Transmembrane</keyword>
<dbReference type="RefSeq" id="WP_160173873.1">
    <property type="nucleotide sequence ID" value="NZ_JACEIP010000018.1"/>
</dbReference>
<organism evidence="2 3">
    <name type="scientific">Thermoactinomyces daqus</name>
    <dbReference type="NCBI Taxonomy" id="1329516"/>
    <lineage>
        <taxon>Bacteria</taxon>
        <taxon>Bacillati</taxon>
        <taxon>Bacillota</taxon>
        <taxon>Bacilli</taxon>
        <taxon>Bacillales</taxon>
        <taxon>Thermoactinomycetaceae</taxon>
        <taxon>Thermoactinomyces</taxon>
    </lineage>
</organism>
<name>A0A7W2AJ44_9BACL</name>
<gene>
    <name evidence="2" type="ORF">H1164_11755</name>
</gene>
<evidence type="ECO:0000256" key="1">
    <source>
        <dbReference type="SAM" id="Phobius"/>
    </source>
</evidence>
<dbReference type="Proteomes" id="UP000530514">
    <property type="component" value="Unassembled WGS sequence"/>
</dbReference>
<dbReference type="EMBL" id="JACEIP010000018">
    <property type="protein sequence ID" value="MBA4543568.1"/>
    <property type="molecule type" value="Genomic_DNA"/>
</dbReference>
<proteinExistence type="predicted"/>
<evidence type="ECO:0000313" key="2">
    <source>
        <dbReference type="EMBL" id="MBA4543568.1"/>
    </source>
</evidence>
<sequence length="55" mass="5989">MFFSVLYLLVLLSILIFTVLAIRAVLLDRPILPWLLGLAAATGIYLLAVGASILF</sequence>